<proteinExistence type="predicted"/>
<sequence length="47" mass="5329">IEVADGAIEVADDPIEVTHDAIMPLQRETTLFQQATPRFRSKHDPIR</sequence>
<gene>
    <name evidence="1" type="ORF">SAMN05216353_11133</name>
</gene>
<keyword evidence="2" id="KW-1185">Reference proteome</keyword>
<accession>A0A1I2M2Y2</accession>
<evidence type="ECO:0000313" key="2">
    <source>
        <dbReference type="Proteomes" id="UP000198897"/>
    </source>
</evidence>
<dbReference type="EMBL" id="FOOG01000011">
    <property type="protein sequence ID" value="SFF85835.1"/>
    <property type="molecule type" value="Genomic_DNA"/>
</dbReference>
<dbReference type="Proteomes" id="UP000198897">
    <property type="component" value="Unassembled WGS sequence"/>
</dbReference>
<name>A0A1I2M2Y2_9BACI</name>
<evidence type="ECO:0000313" key="1">
    <source>
        <dbReference type="EMBL" id="SFF85835.1"/>
    </source>
</evidence>
<protein>
    <submittedName>
        <fullName evidence="1">Uncharacterized protein</fullName>
    </submittedName>
</protein>
<reference evidence="2" key="1">
    <citation type="submission" date="2016-10" db="EMBL/GenBank/DDBJ databases">
        <authorList>
            <person name="Varghese N."/>
            <person name="Submissions S."/>
        </authorList>
    </citation>
    <scope>NUCLEOTIDE SEQUENCE [LARGE SCALE GENOMIC DNA]</scope>
    <source>
        <strain evidence="2">FP5</strain>
    </source>
</reference>
<organism evidence="1 2">
    <name type="scientific">Halobacillus alkaliphilus</name>
    <dbReference type="NCBI Taxonomy" id="396056"/>
    <lineage>
        <taxon>Bacteria</taxon>
        <taxon>Bacillati</taxon>
        <taxon>Bacillota</taxon>
        <taxon>Bacilli</taxon>
        <taxon>Bacillales</taxon>
        <taxon>Bacillaceae</taxon>
        <taxon>Halobacillus</taxon>
    </lineage>
</organism>
<dbReference type="AlphaFoldDB" id="A0A1I2M2Y2"/>
<feature type="non-terminal residue" evidence="1">
    <location>
        <position position="1"/>
    </location>
</feature>